<protein>
    <submittedName>
        <fullName evidence="12">TonB-dependent receptor</fullName>
    </submittedName>
</protein>
<evidence type="ECO:0000313" key="12">
    <source>
        <dbReference type="EMBL" id="WOK04652.1"/>
    </source>
</evidence>
<keyword evidence="5 9" id="KW-0798">TonB box</keyword>
<dbReference type="InterPro" id="IPR023996">
    <property type="entry name" value="TonB-dep_OMP_SusC/RagA"/>
</dbReference>
<feature type="domain" description="TonB-dependent receptor-like beta-barrel" evidence="10">
    <location>
        <begin position="533"/>
        <end position="882"/>
    </location>
</feature>
<evidence type="ECO:0000259" key="10">
    <source>
        <dbReference type="Pfam" id="PF00593"/>
    </source>
</evidence>
<keyword evidence="2 8" id="KW-0813">Transport</keyword>
<dbReference type="SUPFAM" id="SSF56935">
    <property type="entry name" value="Porins"/>
    <property type="match status" value="1"/>
</dbReference>
<evidence type="ECO:0000259" key="11">
    <source>
        <dbReference type="Pfam" id="PF07715"/>
    </source>
</evidence>
<evidence type="ECO:0000256" key="9">
    <source>
        <dbReference type="RuleBase" id="RU003357"/>
    </source>
</evidence>
<dbReference type="RefSeq" id="WP_317487453.1">
    <property type="nucleotide sequence ID" value="NZ_CP136051.1"/>
</dbReference>
<keyword evidence="12" id="KW-0675">Receptor</keyword>
<dbReference type="Gene3D" id="2.170.130.10">
    <property type="entry name" value="TonB-dependent receptor, plug domain"/>
    <property type="match status" value="1"/>
</dbReference>
<accession>A0ABZ0IHY5</accession>
<comment type="subcellular location">
    <subcellularLocation>
        <location evidence="1 8">Cell outer membrane</location>
        <topology evidence="1 8">Multi-pass membrane protein</topology>
    </subcellularLocation>
</comment>
<evidence type="ECO:0000256" key="7">
    <source>
        <dbReference type="ARBA" id="ARBA00023237"/>
    </source>
</evidence>
<dbReference type="InterPro" id="IPR023997">
    <property type="entry name" value="TonB-dep_OMP_SusC/RagA_CS"/>
</dbReference>
<dbReference type="InterPro" id="IPR039426">
    <property type="entry name" value="TonB-dep_rcpt-like"/>
</dbReference>
<evidence type="ECO:0000256" key="2">
    <source>
        <dbReference type="ARBA" id="ARBA00022448"/>
    </source>
</evidence>
<dbReference type="InterPro" id="IPR008969">
    <property type="entry name" value="CarboxyPept-like_regulatory"/>
</dbReference>
<dbReference type="PROSITE" id="PS52016">
    <property type="entry name" value="TONB_DEPENDENT_REC_3"/>
    <property type="match status" value="1"/>
</dbReference>
<evidence type="ECO:0000313" key="13">
    <source>
        <dbReference type="Proteomes" id="UP001302349"/>
    </source>
</evidence>
<dbReference type="NCBIfam" id="TIGR04056">
    <property type="entry name" value="OMP_RagA_SusC"/>
    <property type="match status" value="1"/>
</dbReference>
<keyword evidence="4 8" id="KW-0812">Transmembrane</keyword>
<reference evidence="12 13" key="1">
    <citation type="journal article" date="2023" name="Microbiol. Resour. Announc.">
        <title>Complete Genome Sequence of Imperialibacter roseus strain P4T.</title>
        <authorList>
            <person name="Tizabi D.R."/>
            <person name="Bachvaroff T."/>
            <person name="Hill R.T."/>
        </authorList>
    </citation>
    <scope>NUCLEOTIDE SEQUENCE [LARGE SCALE GENOMIC DNA]</scope>
    <source>
        <strain evidence="12 13">P4T</strain>
    </source>
</reference>
<dbReference type="Pfam" id="PF00593">
    <property type="entry name" value="TonB_dep_Rec_b-barrel"/>
    <property type="match status" value="1"/>
</dbReference>
<gene>
    <name evidence="12" type="ORF">RT717_16350</name>
</gene>
<keyword evidence="6 8" id="KW-0472">Membrane</keyword>
<dbReference type="EMBL" id="CP136051">
    <property type="protein sequence ID" value="WOK04652.1"/>
    <property type="molecule type" value="Genomic_DNA"/>
</dbReference>
<dbReference type="Gene3D" id="2.60.40.1120">
    <property type="entry name" value="Carboxypeptidase-like, regulatory domain"/>
    <property type="match status" value="1"/>
</dbReference>
<keyword evidence="13" id="KW-1185">Reference proteome</keyword>
<comment type="similarity">
    <text evidence="8 9">Belongs to the TonB-dependent receptor family.</text>
</comment>
<organism evidence="12 13">
    <name type="scientific">Imperialibacter roseus</name>
    <dbReference type="NCBI Taxonomy" id="1324217"/>
    <lineage>
        <taxon>Bacteria</taxon>
        <taxon>Pseudomonadati</taxon>
        <taxon>Bacteroidota</taxon>
        <taxon>Cytophagia</taxon>
        <taxon>Cytophagales</taxon>
        <taxon>Flammeovirgaceae</taxon>
        <taxon>Imperialibacter</taxon>
    </lineage>
</organism>
<dbReference type="Gene3D" id="2.40.170.20">
    <property type="entry name" value="TonB-dependent receptor, beta-barrel domain"/>
    <property type="match status" value="1"/>
</dbReference>
<dbReference type="Pfam" id="PF13715">
    <property type="entry name" value="CarbopepD_reg_2"/>
    <property type="match status" value="1"/>
</dbReference>
<evidence type="ECO:0000256" key="8">
    <source>
        <dbReference type="PROSITE-ProRule" id="PRU01360"/>
    </source>
</evidence>
<dbReference type="NCBIfam" id="TIGR04057">
    <property type="entry name" value="SusC_RagA_signa"/>
    <property type="match status" value="1"/>
</dbReference>
<dbReference type="Pfam" id="PF07715">
    <property type="entry name" value="Plug"/>
    <property type="match status" value="1"/>
</dbReference>
<dbReference type="SUPFAM" id="SSF49464">
    <property type="entry name" value="Carboxypeptidase regulatory domain-like"/>
    <property type="match status" value="1"/>
</dbReference>
<evidence type="ECO:0000256" key="4">
    <source>
        <dbReference type="ARBA" id="ARBA00022692"/>
    </source>
</evidence>
<evidence type="ECO:0000256" key="6">
    <source>
        <dbReference type="ARBA" id="ARBA00023136"/>
    </source>
</evidence>
<proteinExistence type="inferred from homology"/>
<dbReference type="Proteomes" id="UP001302349">
    <property type="component" value="Chromosome"/>
</dbReference>
<evidence type="ECO:0000256" key="1">
    <source>
        <dbReference type="ARBA" id="ARBA00004571"/>
    </source>
</evidence>
<name>A0ABZ0IHY5_9BACT</name>
<evidence type="ECO:0000256" key="3">
    <source>
        <dbReference type="ARBA" id="ARBA00022452"/>
    </source>
</evidence>
<dbReference type="InterPro" id="IPR037066">
    <property type="entry name" value="Plug_dom_sf"/>
</dbReference>
<feature type="domain" description="TonB-dependent receptor plug" evidence="11">
    <location>
        <begin position="219"/>
        <end position="325"/>
    </location>
</feature>
<sequence length="1112" mass="123345">MSKYAVYGMILQTVLCTLIFASEGEAQRKSLDEILVSVELKNLKIEEAFSRIEEITEFDFAYKRSDFDTRKRISLAVQNQPMTELLLGIARETGLQFKRIDETINVSRAFEQTNLVSELLAVVATASEVEVTGRVTDNGGNGLPGVNVLIKGTSTGTVTDFDGNYKLLAEDNATLVFSFVGYKTAEVAIGGRTSISVTLDDDIAALEEIVVVGYGEQKKVSVTNAVAQVNGEELTKRPVSSIQQSLQGQAAGLTVLDQGGSPGRTATTMRVRGITTLGNKNDALVIVDGVEQQLTNINPGDIESVSILKDAASTAIYGSRAANGVILITTKRAKEGKVTVDYSTYYALQNSVNNPKMDMPSYMKLQQVAYENAGLVVPQKFTDQGIDEYLRGNKTDPEKFPHVNEWYKVMLYAAPQFNHNLAVSGGSETFKARMSMRYMKQNSILDVPIDYGSNLRDVRVNSDFKASENLTFSTDLNYRSNYSLAPVNEANVFDRFIHGSLFATPKYEDGTYGLSTQGNNPLMFAEQQGTSKLWNENIFGSAKAQWKIVDHLTFSSQLAMRIDNIRRKDFTNAFSNTDKNTNITRTVVNNSLTEIRDNSTEYTWNNLLLYDNAFGNHEVKALLGYSTIDNAKDSLRAYRERFYNNDIQSIGQGADDGTKTNYGVNSQFGLRSYFSRVNYSYNDRYLLEMNARYDGSSRFTGSNQYSFFPSFSGGWRISEEDFMQGIVPLDEFKLRASWGKTGNQTVGLYSYYQSLFASAYTFNGVSVIGFQPTTISNRDITWETTTQTDIGFDAQVFGGFTVALDYYFKRTEGILLNLPIPATIGLGAPPQNAGVVDNKGVELQLGYRNAPDKALRYNTTLNISANRNNVVSLSGTGPYITGSDINPLTIIDEGLPINSQWGYKTDGLFQTQEEVDSYPNIGPNRGPGDVKYVDINNDGLINASDRVVIGKSFPDFVFALNGNVSYKNFELNLLLQGASGVDTRLAGGIAENGNNEGFVPEIVSKGNYWTSENTDARFPRPYKRDLLNMYTSDRMIIDGSYLRLKNVQLLYNLPDMLVTKMRMTRANVYVSATNLFTISKLNQWGLDPEVGNGRATYYPQVSLWTLGANIQF</sequence>
<evidence type="ECO:0000256" key="5">
    <source>
        <dbReference type="ARBA" id="ARBA00023077"/>
    </source>
</evidence>
<dbReference type="InterPro" id="IPR012910">
    <property type="entry name" value="Plug_dom"/>
</dbReference>
<dbReference type="InterPro" id="IPR000531">
    <property type="entry name" value="Beta-barrel_TonB"/>
</dbReference>
<keyword evidence="7 8" id="KW-0998">Cell outer membrane</keyword>
<dbReference type="InterPro" id="IPR036942">
    <property type="entry name" value="Beta-barrel_TonB_sf"/>
</dbReference>
<keyword evidence="3 8" id="KW-1134">Transmembrane beta strand</keyword>